<dbReference type="InterPro" id="IPR042186">
    <property type="entry name" value="FimD_plug_dom"/>
</dbReference>
<keyword evidence="9 10" id="KW-0998">Cell outer membrane</keyword>
<keyword evidence="4" id="KW-1134">Transmembrane beta strand</keyword>
<dbReference type="Pfam" id="PF00577">
    <property type="entry name" value="Usher"/>
    <property type="match status" value="1"/>
</dbReference>
<dbReference type="InterPro" id="IPR000015">
    <property type="entry name" value="Fimb_usher"/>
</dbReference>
<dbReference type="PANTHER" id="PTHR30451:SF21">
    <property type="entry name" value="FIMBRIAL USHER DOMAIN-CONTAINING PROTEIN YDET-RELATED"/>
    <property type="match status" value="1"/>
</dbReference>
<evidence type="ECO:0000313" key="13">
    <source>
        <dbReference type="EMBL" id="BBS32713.1"/>
    </source>
</evidence>
<keyword evidence="3 10" id="KW-0813">Transport</keyword>
<keyword evidence="7" id="KW-0732">Signal</keyword>
<feature type="domain" description="PapC N-terminal" evidence="12">
    <location>
        <begin position="45"/>
        <end position="191"/>
    </location>
</feature>
<dbReference type="GO" id="GO:0009279">
    <property type="term" value="C:cell outer membrane"/>
    <property type="evidence" value="ECO:0007669"/>
    <property type="project" value="UniProtKB-SubCell"/>
</dbReference>
<evidence type="ECO:0000256" key="7">
    <source>
        <dbReference type="ARBA" id="ARBA00022729"/>
    </source>
</evidence>
<evidence type="ECO:0000256" key="2">
    <source>
        <dbReference type="ARBA" id="ARBA00008064"/>
    </source>
</evidence>
<comment type="similarity">
    <text evidence="2 10">Belongs to the fimbrial export usher family.</text>
</comment>
<dbReference type="PROSITE" id="PS01151">
    <property type="entry name" value="FIMBRIAL_USHER"/>
    <property type="match status" value="1"/>
</dbReference>
<dbReference type="Gene3D" id="2.60.40.2610">
    <property type="entry name" value="Outer membrane usher protein FimD, plug domain"/>
    <property type="match status" value="1"/>
</dbReference>
<evidence type="ECO:0000256" key="10">
    <source>
        <dbReference type="RuleBase" id="RU003884"/>
    </source>
</evidence>
<keyword evidence="8 10" id="KW-0472">Membrane</keyword>
<evidence type="ECO:0000313" key="14">
    <source>
        <dbReference type="Proteomes" id="UP000515488"/>
    </source>
</evidence>
<dbReference type="Proteomes" id="UP000515488">
    <property type="component" value="Chromosome"/>
</dbReference>
<gene>
    <name evidence="13" type="ORF">WP5S18C02_29190</name>
</gene>
<evidence type="ECO:0000256" key="9">
    <source>
        <dbReference type="ARBA" id="ARBA00023237"/>
    </source>
</evidence>
<evidence type="ECO:0000256" key="5">
    <source>
        <dbReference type="ARBA" id="ARBA00022558"/>
    </source>
</evidence>
<dbReference type="GO" id="GO:0009297">
    <property type="term" value="P:pilus assembly"/>
    <property type="evidence" value="ECO:0007669"/>
    <property type="project" value="InterPro"/>
</dbReference>
<sequence>MNDRMIAGRNFLPVWGTFRLNSVTRCLASTLMLVVFSADAREYLFSPSSLEGDMLTQQDIDLSLFTKSNAQLPGTYSSVITINDRRLKDANIRYVSRSDGHLIPQLSPAMLRAWGINIDRYPPLLKRPAEETLPESLDNYIPQASAELDFSTMTLRLSIPQAALADNGRDFIDPSRWDDGVPVLFSDYSLSGSQSKEDREDSTESRYLNLRTGANLGGWRLRNYSTWSKSDGDSQWDNINTFLQHDIDALRAQFTAGESSTHGEVFDSLQYRGVNLATDEEMLPYSQRGYAPVIRGVASSNAVVSVRQNGYLIYQQNVAPGAFEINDLYSTTNSGDLEVTVKEADGTEHHFTQPYSSIAIMQRPGHMKYELTAGRYRADSGSDQKEPDFLQGSVIYGVNNLLTWFGGLTLSQDYSALNTGAGIALGPLGSLSTDVTAADTTLDDGSKHVGQSWRVLYSGKIDATDTNFTLGSYRYSSRGYYSFADSNQKQDGHDSDLLFRYNKRNRVQASISQNLAGVSLYLNGYQQDYWGTSKKERSLSLGFNTVLSGVSYHLAYTYSKTNDEEADRMVSFGFSVPLTRWLPRAWSSYNISNTKNGYTRHNIGVNGTLLDDERLSYSLQQSHSNHDGEDTSSVYGTYRSQYANLNAGYYASSGSAEQMNYGISGAIVAHPRGVTLAQPLGSQFAIVNANGASGVRFQNQQGIQTDWLGNAVIPSLTPYEENAIRIDTASLPENVESSDTSIRVIPSRNAAVESRFDAHVGYRMLIALTRPGNQRVPFGAIVTSANADLSGIMDDTSTVYLAGVGEPTQLTVKWGKAPDQQCVAHILQQAEGYTESPNGIRSTRALCQQETAYAH</sequence>
<dbReference type="InterPro" id="IPR037224">
    <property type="entry name" value="PapC_N_sf"/>
</dbReference>
<keyword evidence="6 10" id="KW-0812">Transmembrane</keyword>
<name>A0A6S5JNQ3_ENTCL</name>
<dbReference type="AlphaFoldDB" id="A0A6S5JNQ3"/>
<evidence type="ECO:0000259" key="11">
    <source>
        <dbReference type="Pfam" id="PF13953"/>
    </source>
</evidence>
<evidence type="ECO:0000256" key="8">
    <source>
        <dbReference type="ARBA" id="ARBA00023136"/>
    </source>
</evidence>
<evidence type="ECO:0000256" key="3">
    <source>
        <dbReference type="ARBA" id="ARBA00022448"/>
    </source>
</evidence>
<dbReference type="Pfam" id="PF13954">
    <property type="entry name" value="PapC_N"/>
    <property type="match status" value="1"/>
</dbReference>
<dbReference type="InterPro" id="IPR025885">
    <property type="entry name" value="PapC_N"/>
</dbReference>
<dbReference type="GO" id="GO:0015473">
    <property type="term" value="F:fimbrial usher porin activity"/>
    <property type="evidence" value="ECO:0007669"/>
    <property type="project" value="InterPro"/>
</dbReference>
<organism evidence="13 14">
    <name type="scientific">Enterobacter cloacae</name>
    <dbReference type="NCBI Taxonomy" id="550"/>
    <lineage>
        <taxon>Bacteria</taxon>
        <taxon>Pseudomonadati</taxon>
        <taxon>Pseudomonadota</taxon>
        <taxon>Gammaproteobacteria</taxon>
        <taxon>Enterobacterales</taxon>
        <taxon>Enterobacteriaceae</taxon>
        <taxon>Enterobacter</taxon>
        <taxon>Enterobacter cloacae complex</taxon>
    </lineage>
</organism>
<dbReference type="InterPro" id="IPR025949">
    <property type="entry name" value="PapC-like_C"/>
</dbReference>
<evidence type="ECO:0000256" key="4">
    <source>
        <dbReference type="ARBA" id="ARBA00022452"/>
    </source>
</evidence>
<dbReference type="Pfam" id="PF13953">
    <property type="entry name" value="PapC_C"/>
    <property type="match status" value="1"/>
</dbReference>
<keyword evidence="5 10" id="KW-1029">Fimbrium biogenesis</keyword>
<dbReference type="PANTHER" id="PTHR30451">
    <property type="entry name" value="OUTER MEMBRANE USHER PROTEIN"/>
    <property type="match status" value="1"/>
</dbReference>
<dbReference type="Gene3D" id="3.10.20.410">
    <property type="match status" value="1"/>
</dbReference>
<evidence type="ECO:0000256" key="6">
    <source>
        <dbReference type="ARBA" id="ARBA00022692"/>
    </source>
</evidence>
<accession>A0A6S5JNQ3</accession>
<dbReference type="InterPro" id="IPR043142">
    <property type="entry name" value="PapC-like_C_sf"/>
</dbReference>
<feature type="domain" description="PapC-like C-terminal" evidence="11">
    <location>
        <begin position="765"/>
        <end position="826"/>
    </location>
</feature>
<reference evidence="13 14" key="1">
    <citation type="submission" date="2019-12" db="EMBL/GenBank/DDBJ databases">
        <title>complete genome sequences of Enterobacter cloacae str. WP5-S18-CRE-02 isolated from wastewater treatment plant effluent.</title>
        <authorList>
            <person name="Sekizuka T."/>
            <person name="Itokawa K."/>
            <person name="Yatsu K."/>
            <person name="Inamine Y."/>
            <person name="Kuroda M."/>
        </authorList>
    </citation>
    <scope>NUCLEOTIDE SEQUENCE [LARGE SCALE GENOMIC DNA]</scope>
    <source>
        <strain evidence="13 14">WP5-S18-CRE-02</strain>
    </source>
</reference>
<evidence type="ECO:0000256" key="1">
    <source>
        <dbReference type="ARBA" id="ARBA00004571"/>
    </source>
</evidence>
<dbReference type="Gene3D" id="2.60.40.3110">
    <property type="match status" value="1"/>
</dbReference>
<dbReference type="InterPro" id="IPR018030">
    <property type="entry name" value="Fimbrial_membr_usher_CS"/>
</dbReference>
<dbReference type="FunFam" id="2.60.40.3110:FF:000001">
    <property type="entry name" value="Putative fimbrial outer membrane usher"/>
    <property type="match status" value="1"/>
</dbReference>
<dbReference type="SUPFAM" id="SSF141729">
    <property type="entry name" value="FimD N-terminal domain-like"/>
    <property type="match status" value="1"/>
</dbReference>
<evidence type="ECO:0000259" key="12">
    <source>
        <dbReference type="Pfam" id="PF13954"/>
    </source>
</evidence>
<comment type="subcellular location">
    <subcellularLocation>
        <location evidence="1 10">Cell outer membrane</location>
        <topology evidence="1 10">Multi-pass membrane protein</topology>
    </subcellularLocation>
</comment>
<protein>
    <submittedName>
        <fullName evidence="13">Outer membrane protein</fullName>
    </submittedName>
</protein>
<dbReference type="EMBL" id="AP022126">
    <property type="protein sequence ID" value="BBS32713.1"/>
    <property type="molecule type" value="Genomic_DNA"/>
</dbReference>
<dbReference type="Gene3D" id="2.60.40.2070">
    <property type="match status" value="1"/>
</dbReference>
<proteinExistence type="inferred from homology"/>